<dbReference type="InterPro" id="IPR016064">
    <property type="entry name" value="NAD/diacylglycerol_kinase_sf"/>
</dbReference>
<dbReference type="PROSITE" id="PS50146">
    <property type="entry name" value="DAGK"/>
    <property type="match status" value="1"/>
</dbReference>
<dbReference type="InterPro" id="IPR001206">
    <property type="entry name" value="Diacylglycerol_kinase_cat_dom"/>
</dbReference>
<feature type="non-terminal residue" evidence="2">
    <location>
        <position position="1"/>
    </location>
</feature>
<dbReference type="Gene3D" id="2.60.200.40">
    <property type="match status" value="1"/>
</dbReference>
<dbReference type="SMART" id="SM00046">
    <property type="entry name" value="DAGKc"/>
    <property type="match status" value="1"/>
</dbReference>
<name>A0ABP0G863_CLALP</name>
<dbReference type="PANTHER" id="PTHR12358">
    <property type="entry name" value="SPHINGOSINE KINASE"/>
    <property type="match status" value="1"/>
</dbReference>
<reference evidence="2 3" key="1">
    <citation type="submission" date="2024-02" db="EMBL/GenBank/DDBJ databases">
        <authorList>
            <person name="Daric V."/>
            <person name="Darras S."/>
        </authorList>
    </citation>
    <scope>NUCLEOTIDE SEQUENCE [LARGE SCALE GENOMIC DNA]</scope>
</reference>
<evidence type="ECO:0000313" key="2">
    <source>
        <dbReference type="EMBL" id="CAK8688014.1"/>
    </source>
</evidence>
<dbReference type="Pfam" id="PF00781">
    <property type="entry name" value="DAGK_cat"/>
    <property type="match status" value="1"/>
</dbReference>
<gene>
    <name evidence="2" type="ORF">CVLEPA_LOCUS20054</name>
</gene>
<sequence>CHVLQGNKTTSAQWYLCIFFYPLKKKVFKGYSRCRSTKSLGIACCDSDSENKSLAEKWKKAIKFITAGNNMTEDQTDCIPEIEQRHFVVYINPFSGRGKAMQIYKDHVKHVFCEAEIKSTVVKTEYAGHACKLAKEIELGKYDGIIIVSGDGLVHEVINGLMDRVDWEQAIKTPLGIVPGGSGNALAASIVYASTGHHPLPDVLPSSLFEICRGKICKVDILAMETSDTSHVKKAKITYGILGTVIGLISDIDIESERLRSLGSQTRMLLYALMRIATMRRYNLTVSFLPAMADKEFGLSLETSAEQNDNAIHNAIKENYTAAGDATETLVNDLLPPLDEPVPSTWSVSQGEFLQVTGVNLSHIAVDTILHPTKKRSDGLLFLTQITANVNRRSLLKLWDSMEDGTGLTERDNSSDVVVTPCRAFRIIPHSKHSEIVTLDGEKMPYGPFQCQVHPQLGRVFGTNY</sequence>
<feature type="domain" description="DAGKc" evidence="1">
    <location>
        <begin position="82"/>
        <end position="229"/>
    </location>
</feature>
<dbReference type="EMBL" id="CAWYQH010000107">
    <property type="protein sequence ID" value="CAK8688014.1"/>
    <property type="molecule type" value="Genomic_DNA"/>
</dbReference>
<protein>
    <recommendedName>
        <fullName evidence="1">DAGKc domain-containing protein</fullName>
    </recommendedName>
</protein>
<dbReference type="PANTHER" id="PTHR12358:SF112">
    <property type="entry name" value="LD11247P-RELATED"/>
    <property type="match status" value="1"/>
</dbReference>
<comment type="caution">
    <text evidence="2">The sequence shown here is derived from an EMBL/GenBank/DDBJ whole genome shotgun (WGS) entry which is preliminary data.</text>
</comment>
<dbReference type="InterPro" id="IPR017438">
    <property type="entry name" value="ATP-NAD_kinase_N"/>
</dbReference>
<evidence type="ECO:0000259" key="1">
    <source>
        <dbReference type="PROSITE" id="PS50146"/>
    </source>
</evidence>
<dbReference type="Proteomes" id="UP001642483">
    <property type="component" value="Unassembled WGS sequence"/>
</dbReference>
<dbReference type="InterPro" id="IPR050187">
    <property type="entry name" value="Lipid_Phosphate_FormReg"/>
</dbReference>
<evidence type="ECO:0000313" key="3">
    <source>
        <dbReference type="Proteomes" id="UP001642483"/>
    </source>
</evidence>
<proteinExistence type="predicted"/>
<dbReference type="SUPFAM" id="SSF111331">
    <property type="entry name" value="NAD kinase/diacylglycerol kinase-like"/>
    <property type="match status" value="1"/>
</dbReference>
<organism evidence="2 3">
    <name type="scientific">Clavelina lepadiformis</name>
    <name type="common">Light-bulb sea squirt</name>
    <name type="synonym">Ascidia lepadiformis</name>
    <dbReference type="NCBI Taxonomy" id="159417"/>
    <lineage>
        <taxon>Eukaryota</taxon>
        <taxon>Metazoa</taxon>
        <taxon>Chordata</taxon>
        <taxon>Tunicata</taxon>
        <taxon>Ascidiacea</taxon>
        <taxon>Aplousobranchia</taxon>
        <taxon>Clavelinidae</taxon>
        <taxon>Clavelina</taxon>
    </lineage>
</organism>
<keyword evidence="3" id="KW-1185">Reference proteome</keyword>
<accession>A0ABP0G863</accession>
<dbReference type="Gene3D" id="3.40.50.10330">
    <property type="entry name" value="Probable inorganic polyphosphate/atp-NAD kinase, domain 1"/>
    <property type="match status" value="1"/>
</dbReference>